<evidence type="ECO:0000256" key="1">
    <source>
        <dbReference type="ARBA" id="ARBA00006484"/>
    </source>
</evidence>
<dbReference type="SUPFAM" id="SSF51735">
    <property type="entry name" value="NAD(P)-binding Rossmann-fold domains"/>
    <property type="match status" value="1"/>
</dbReference>
<dbReference type="Pfam" id="PF13561">
    <property type="entry name" value="adh_short_C2"/>
    <property type="match status" value="1"/>
</dbReference>
<dbReference type="InterPro" id="IPR002347">
    <property type="entry name" value="SDR_fam"/>
</dbReference>
<protein>
    <submittedName>
        <fullName evidence="3">SDR family oxidoreductase</fullName>
    </submittedName>
</protein>
<dbReference type="RefSeq" id="WP_143940299.1">
    <property type="nucleotide sequence ID" value="NZ_VKLS01000013.1"/>
</dbReference>
<evidence type="ECO:0000313" key="3">
    <source>
        <dbReference type="EMBL" id="TSB43742.1"/>
    </source>
</evidence>
<dbReference type="NCBIfam" id="NF005559">
    <property type="entry name" value="PRK07231.1"/>
    <property type="match status" value="1"/>
</dbReference>
<keyword evidence="4" id="KW-1185">Reference proteome</keyword>
<dbReference type="Gene3D" id="3.40.50.720">
    <property type="entry name" value="NAD(P)-binding Rossmann-like Domain"/>
    <property type="match status" value="1"/>
</dbReference>
<comment type="similarity">
    <text evidence="1">Belongs to the short-chain dehydrogenases/reductases (SDR) family.</text>
</comment>
<proteinExistence type="inferred from homology"/>
<dbReference type="Proteomes" id="UP000320888">
    <property type="component" value="Unassembled WGS sequence"/>
</dbReference>
<dbReference type="PRINTS" id="PR00080">
    <property type="entry name" value="SDRFAMILY"/>
</dbReference>
<dbReference type="InterPro" id="IPR036291">
    <property type="entry name" value="NAD(P)-bd_dom_sf"/>
</dbReference>
<dbReference type="PROSITE" id="PS00061">
    <property type="entry name" value="ADH_SHORT"/>
    <property type="match status" value="1"/>
</dbReference>
<evidence type="ECO:0000313" key="4">
    <source>
        <dbReference type="Proteomes" id="UP000320888"/>
    </source>
</evidence>
<comment type="caution">
    <text evidence="3">The sequence shown here is derived from an EMBL/GenBank/DDBJ whole genome shotgun (WGS) entry which is preliminary data.</text>
</comment>
<dbReference type="AlphaFoldDB" id="A0A553ZQL1"/>
<dbReference type="OrthoDB" id="286404at2"/>
<dbReference type="InterPro" id="IPR020904">
    <property type="entry name" value="Sc_DH/Rdtase_CS"/>
</dbReference>
<name>A0A553ZQL1_9ACTN</name>
<reference evidence="3 4" key="1">
    <citation type="submission" date="2019-07" db="EMBL/GenBank/DDBJ databases">
        <title>Draft genome for Streptomyces benahoarensis MZ03-48.</title>
        <authorList>
            <person name="Gonzalez-Pimentel J.L."/>
        </authorList>
    </citation>
    <scope>NUCLEOTIDE SEQUENCE [LARGE SCALE GENOMIC DNA]</scope>
    <source>
        <strain evidence="3 4">MZ03-48</strain>
    </source>
</reference>
<dbReference type="CDD" id="cd05233">
    <property type="entry name" value="SDR_c"/>
    <property type="match status" value="1"/>
</dbReference>
<organism evidence="3 4">
    <name type="scientific">Streptomyces benahoarensis</name>
    <dbReference type="NCBI Taxonomy" id="2595054"/>
    <lineage>
        <taxon>Bacteria</taxon>
        <taxon>Bacillati</taxon>
        <taxon>Actinomycetota</taxon>
        <taxon>Actinomycetes</taxon>
        <taxon>Kitasatosporales</taxon>
        <taxon>Streptomycetaceae</taxon>
        <taxon>Streptomyces</taxon>
    </lineage>
</organism>
<dbReference type="PANTHER" id="PTHR24321">
    <property type="entry name" value="DEHYDROGENASES, SHORT CHAIN"/>
    <property type="match status" value="1"/>
</dbReference>
<dbReference type="PRINTS" id="PR00081">
    <property type="entry name" value="GDHRDH"/>
</dbReference>
<evidence type="ECO:0000256" key="2">
    <source>
        <dbReference type="ARBA" id="ARBA00023002"/>
    </source>
</evidence>
<keyword evidence="2" id="KW-0560">Oxidoreductase</keyword>
<dbReference type="GO" id="GO:0016491">
    <property type="term" value="F:oxidoreductase activity"/>
    <property type="evidence" value="ECO:0007669"/>
    <property type="project" value="UniProtKB-KW"/>
</dbReference>
<gene>
    <name evidence="3" type="ORF">FNZ23_02645</name>
</gene>
<sequence>MVGRLEGSVAVVTGAGSGIGRAIAERFAAEGATVSVWDLDEKDAAGTVDALTERGAKSAACAVDVADGASVGRAAERSLAAFGRVDILVNNAGVFDYYAPVLDTSEEQWDRILGVNLKGMFLVTKSLLPALLDGGGTVVNTSSISGVVAGGGGIAYTSSKHGVIGFTRQLAADYGKQGVRANAILPGAVETPMTRPILEQGDAAILETVRSVPAQRHAQPAEIANLALFLASDESSFVHGSSYVIDGGWTAL</sequence>
<accession>A0A553ZQL1</accession>
<dbReference type="FunFam" id="3.40.50.720:FF:000084">
    <property type="entry name" value="Short-chain dehydrogenase reductase"/>
    <property type="match status" value="1"/>
</dbReference>
<dbReference type="EMBL" id="VKLS01000013">
    <property type="protein sequence ID" value="TSB43742.1"/>
    <property type="molecule type" value="Genomic_DNA"/>
</dbReference>
<dbReference type="NCBIfam" id="NF009466">
    <property type="entry name" value="PRK12826.1-2"/>
    <property type="match status" value="1"/>
</dbReference>
<dbReference type="PANTHER" id="PTHR24321:SF8">
    <property type="entry name" value="ESTRADIOL 17-BETA-DEHYDROGENASE 8-RELATED"/>
    <property type="match status" value="1"/>
</dbReference>